<reference evidence="1" key="1">
    <citation type="journal article" date="2014" name="Nat. Commun.">
        <title>The tobacco genome sequence and its comparison with those of tomato and potato.</title>
        <authorList>
            <person name="Sierro N."/>
            <person name="Battey J.N."/>
            <person name="Ouadi S."/>
            <person name="Bakaher N."/>
            <person name="Bovet L."/>
            <person name="Willig A."/>
            <person name="Goepfert S."/>
            <person name="Peitsch M.C."/>
            <person name="Ivanov N.V."/>
        </authorList>
    </citation>
    <scope>NUCLEOTIDE SEQUENCE [LARGE SCALE GENOMIC DNA]</scope>
</reference>
<dbReference type="Proteomes" id="UP000790787">
    <property type="component" value="Chromosome 5"/>
</dbReference>
<organism evidence="1 2">
    <name type="scientific">Nicotiana tabacum</name>
    <name type="common">Common tobacco</name>
    <dbReference type="NCBI Taxonomy" id="4097"/>
    <lineage>
        <taxon>Eukaryota</taxon>
        <taxon>Viridiplantae</taxon>
        <taxon>Streptophyta</taxon>
        <taxon>Embryophyta</taxon>
        <taxon>Tracheophyta</taxon>
        <taxon>Spermatophyta</taxon>
        <taxon>Magnoliopsida</taxon>
        <taxon>eudicotyledons</taxon>
        <taxon>Gunneridae</taxon>
        <taxon>Pentapetalae</taxon>
        <taxon>asterids</taxon>
        <taxon>lamiids</taxon>
        <taxon>Solanales</taxon>
        <taxon>Solanaceae</taxon>
        <taxon>Nicotianoideae</taxon>
        <taxon>Nicotianeae</taxon>
        <taxon>Nicotiana</taxon>
    </lineage>
</organism>
<sequence>MPSTRKQTISRWLDTATGEGTSQVPQVRAGQSEAQSEMPSHTSSTPSPPEDIRKHPAPPVPPSGTPGQDMRSALPLLTSLVAAQAQRQNTGAAEKPVSTRVRDFINLDPPVFTESDPKEDPQIFIDQVHRTLRVMHVSDTEAVELASYRLRDLAVLWYDSWERSRGPNPPPAVWKEFSEAFLRHYLPVEIRRARADKFLNLRQGNMSVREYSMQFDSLARYAPHMVAEMSDRVHMFVNGLGPHLINECTTASLVEGMDISRIQSYAQTLEDRKRQQRAVREQDRGQHKRARFAGYSDDFRGRIRPQFLRSSAPPVASAPPQFQRPRYDRSYSGPGQSSRASGSQHHRDTSQMRPPTPHCDQCGKAHFGLCRRGSDACYSCGKPGHMMRDCPNRGGDGMAQPTGSVSGSSSLVRPPARGFQQSTGRGRGRGAVPSSSGAQNRTYALVGRQDLESSPDVVTGPDRQAGAAPPPQ</sequence>
<keyword evidence="1" id="KW-1185">Reference proteome</keyword>
<dbReference type="RefSeq" id="XP_075109995.1">
    <property type="nucleotide sequence ID" value="XM_075253894.1"/>
</dbReference>
<evidence type="ECO:0000313" key="1">
    <source>
        <dbReference type="Proteomes" id="UP000790787"/>
    </source>
</evidence>
<reference evidence="2" key="2">
    <citation type="submission" date="2025-08" db="UniProtKB">
        <authorList>
            <consortium name="RefSeq"/>
        </authorList>
    </citation>
    <scope>IDENTIFICATION</scope>
    <source>
        <tissue evidence="2">Leaf</tissue>
    </source>
</reference>
<proteinExistence type="predicted"/>
<evidence type="ECO:0000313" key="2">
    <source>
        <dbReference type="RefSeq" id="XP_075109995.1"/>
    </source>
</evidence>
<gene>
    <name evidence="2" type="primary">LOC142181205</name>
</gene>
<protein>
    <submittedName>
        <fullName evidence="2">Uncharacterized protein LOC142181205</fullName>
    </submittedName>
</protein>
<accession>A0AC58UKI6</accession>
<name>A0AC58UKI6_TOBAC</name>